<dbReference type="EMBL" id="NFDG01000030">
    <property type="protein sequence ID" value="OTY27463.1"/>
    <property type="molecule type" value="Genomic_DNA"/>
</dbReference>
<gene>
    <name evidence="1" type="ORF">BK732_04655</name>
</gene>
<evidence type="ECO:0000313" key="1">
    <source>
        <dbReference type="EMBL" id="OTY27463.1"/>
    </source>
</evidence>
<dbReference type="Proteomes" id="UP000194860">
    <property type="component" value="Unassembled WGS sequence"/>
</dbReference>
<dbReference type="AlphaFoldDB" id="A0A243AP12"/>
<protein>
    <submittedName>
        <fullName evidence="1">Uncharacterized protein</fullName>
    </submittedName>
</protein>
<organism evidence="1 2">
    <name type="scientific">Bacillus thuringiensis serovar navarrensis</name>
    <dbReference type="NCBI Taxonomy" id="339658"/>
    <lineage>
        <taxon>Bacteria</taxon>
        <taxon>Bacillati</taxon>
        <taxon>Bacillota</taxon>
        <taxon>Bacilli</taxon>
        <taxon>Bacillales</taxon>
        <taxon>Bacillaceae</taxon>
        <taxon>Bacillus</taxon>
        <taxon>Bacillus cereus group</taxon>
    </lineage>
</organism>
<proteinExistence type="predicted"/>
<name>A0A243AP12_BACTU</name>
<evidence type="ECO:0000313" key="2">
    <source>
        <dbReference type="Proteomes" id="UP000194860"/>
    </source>
</evidence>
<sequence>MLVFRISFLICNPTFDVEKDVGLGVCVGSFFCYNERMRKRKFKKSGKDSCRISSLHTPVR</sequence>
<accession>A0A243AP12</accession>
<comment type="caution">
    <text evidence="1">The sequence shown here is derived from an EMBL/GenBank/DDBJ whole genome shotgun (WGS) entry which is preliminary data.</text>
</comment>
<reference evidence="1 2" key="1">
    <citation type="submission" date="2016-10" db="EMBL/GenBank/DDBJ databases">
        <title>Comparative genomics of Bacillus thuringiensis reveals a path to pathogens against multiple invertebrate hosts.</title>
        <authorList>
            <person name="Zheng J."/>
            <person name="Gao Q."/>
            <person name="Liu H."/>
            <person name="Peng D."/>
            <person name="Ruan L."/>
            <person name="Sun M."/>
        </authorList>
    </citation>
    <scope>NUCLEOTIDE SEQUENCE [LARGE SCALE GENOMIC DNA]</scope>
    <source>
        <strain evidence="1">BGSC 4BM1</strain>
    </source>
</reference>